<reference evidence="2" key="3">
    <citation type="submission" date="2025-09" db="UniProtKB">
        <authorList>
            <consortium name="Ensembl"/>
        </authorList>
    </citation>
    <scope>IDENTIFICATION</scope>
</reference>
<evidence type="ECO:0000313" key="3">
    <source>
        <dbReference type="Proteomes" id="UP000472271"/>
    </source>
</evidence>
<reference evidence="2" key="2">
    <citation type="submission" date="2025-08" db="UniProtKB">
        <authorList>
            <consortium name="Ensembl"/>
        </authorList>
    </citation>
    <scope>IDENTIFICATION</scope>
</reference>
<keyword evidence="1" id="KW-0732">Signal</keyword>
<organism evidence="2 3">
    <name type="scientific">Sphaeramia orbicularis</name>
    <name type="common">orbiculate cardinalfish</name>
    <dbReference type="NCBI Taxonomy" id="375764"/>
    <lineage>
        <taxon>Eukaryota</taxon>
        <taxon>Metazoa</taxon>
        <taxon>Chordata</taxon>
        <taxon>Craniata</taxon>
        <taxon>Vertebrata</taxon>
        <taxon>Euteleostomi</taxon>
        <taxon>Actinopterygii</taxon>
        <taxon>Neopterygii</taxon>
        <taxon>Teleostei</taxon>
        <taxon>Neoteleostei</taxon>
        <taxon>Acanthomorphata</taxon>
        <taxon>Gobiaria</taxon>
        <taxon>Kurtiformes</taxon>
        <taxon>Apogonoidei</taxon>
        <taxon>Apogonidae</taxon>
        <taxon>Apogoninae</taxon>
        <taxon>Sphaeramia</taxon>
    </lineage>
</organism>
<proteinExistence type="predicted"/>
<sequence>YLFTPPPPTTTLPLFHSFSLRILLLVPAGLPVRSQGDSQSDNKVMDNITVRQGETVFLR</sequence>
<dbReference type="Ensembl" id="ENSSORT00005026779.1">
    <property type="protein sequence ID" value="ENSSORP00005026010.1"/>
    <property type="gene ID" value="ENSSORG00005012493.1"/>
</dbReference>
<evidence type="ECO:0000313" key="2">
    <source>
        <dbReference type="Ensembl" id="ENSSORP00005026010.1"/>
    </source>
</evidence>
<dbReference type="AlphaFoldDB" id="A0A673A8W0"/>
<name>A0A673A8W0_9TELE</name>
<feature type="chain" id="PRO_5025672871" evidence="1">
    <location>
        <begin position="35"/>
        <end position="59"/>
    </location>
</feature>
<reference evidence="2" key="1">
    <citation type="submission" date="2019-06" db="EMBL/GenBank/DDBJ databases">
        <authorList>
            <consortium name="Wellcome Sanger Institute Data Sharing"/>
        </authorList>
    </citation>
    <scope>NUCLEOTIDE SEQUENCE [LARGE SCALE GENOMIC DNA]</scope>
</reference>
<dbReference type="Proteomes" id="UP000472271">
    <property type="component" value="Chromosome 14"/>
</dbReference>
<protein>
    <submittedName>
        <fullName evidence="2">Uncharacterized protein</fullName>
    </submittedName>
</protein>
<evidence type="ECO:0000256" key="1">
    <source>
        <dbReference type="SAM" id="SignalP"/>
    </source>
</evidence>
<feature type="signal peptide" evidence="1">
    <location>
        <begin position="1"/>
        <end position="34"/>
    </location>
</feature>
<accession>A0A673A8W0</accession>
<dbReference type="InParanoid" id="A0A673A8W0"/>
<keyword evidence="3" id="KW-1185">Reference proteome</keyword>